<name>A0AAW3MDC7_9BACL</name>
<reference evidence="2 3" key="1">
    <citation type="journal article" date="2016" name="Front. Microbiol.">
        <title>Genomic Resource of Rice Seed Associated Bacteria.</title>
        <authorList>
            <person name="Midha S."/>
            <person name="Bansal K."/>
            <person name="Sharma S."/>
            <person name="Kumar N."/>
            <person name="Patil P.P."/>
            <person name="Chaudhry V."/>
            <person name="Patil P.B."/>
        </authorList>
    </citation>
    <scope>NUCLEOTIDE SEQUENCE [LARGE SCALE GENOMIC DNA]</scope>
    <source>
        <strain evidence="2 3">RSA11</strain>
    </source>
</reference>
<proteinExistence type="predicted"/>
<gene>
    <name evidence="2" type="ORF">RSA11_07950</name>
</gene>
<feature type="signal peptide" evidence="1">
    <location>
        <begin position="1"/>
        <end position="18"/>
    </location>
</feature>
<evidence type="ECO:0000313" key="2">
    <source>
        <dbReference type="EMBL" id="KTR26911.1"/>
    </source>
</evidence>
<evidence type="ECO:0000313" key="3">
    <source>
        <dbReference type="Proteomes" id="UP000072605"/>
    </source>
</evidence>
<evidence type="ECO:0000256" key="1">
    <source>
        <dbReference type="SAM" id="SignalP"/>
    </source>
</evidence>
<keyword evidence="1" id="KW-0732">Signal</keyword>
<dbReference type="RefSeq" id="WP_058713600.1">
    <property type="nucleotide sequence ID" value="NZ_JAXUAT010000027.1"/>
</dbReference>
<dbReference type="Proteomes" id="UP000072605">
    <property type="component" value="Unassembled WGS sequence"/>
</dbReference>
<protein>
    <recommendedName>
        <fullName evidence="4">Lipoprotein</fullName>
    </recommendedName>
</protein>
<feature type="chain" id="PRO_5043924087" description="Lipoprotein" evidence="1">
    <location>
        <begin position="19"/>
        <end position="124"/>
    </location>
</feature>
<comment type="caution">
    <text evidence="2">The sequence shown here is derived from an EMBL/GenBank/DDBJ whole genome shotgun (WGS) entry which is preliminary data.</text>
</comment>
<dbReference type="AlphaFoldDB" id="A0AAW3MDC7"/>
<organism evidence="2 3">
    <name type="scientific">Exiguobacterium indicum</name>
    <dbReference type="NCBI Taxonomy" id="296995"/>
    <lineage>
        <taxon>Bacteria</taxon>
        <taxon>Bacillati</taxon>
        <taxon>Bacillota</taxon>
        <taxon>Bacilli</taxon>
        <taxon>Bacillales</taxon>
        <taxon>Bacillales Family XII. Incertae Sedis</taxon>
        <taxon>Exiguobacterium</taxon>
    </lineage>
</organism>
<sequence length="124" mass="13922">MKRLILLALLCTLLSACSTNESKLSLSELQTIPNDVQMKINPDSTLQLINTKDDIAYIVYNTKKTITTDLESKEDTVKIKLDESNDTSKKMKQHVFKLTLDSKHEIIDVYLNGKSAVFDNVTGS</sequence>
<evidence type="ECO:0008006" key="4">
    <source>
        <dbReference type="Google" id="ProtNLM"/>
    </source>
</evidence>
<dbReference type="PROSITE" id="PS51257">
    <property type="entry name" value="PROKAR_LIPOPROTEIN"/>
    <property type="match status" value="1"/>
</dbReference>
<dbReference type="EMBL" id="LDQV01000019">
    <property type="protein sequence ID" value="KTR26911.1"/>
    <property type="molecule type" value="Genomic_DNA"/>
</dbReference>
<accession>A0AAW3MDC7</accession>